<evidence type="ECO:0000256" key="9">
    <source>
        <dbReference type="RuleBase" id="RU363064"/>
    </source>
</evidence>
<feature type="transmembrane region" description="Helical" evidence="9">
    <location>
        <begin position="181"/>
        <end position="202"/>
    </location>
</feature>
<dbReference type="PROSITE" id="PS00873">
    <property type="entry name" value="NA_ALANINE_SYMP"/>
    <property type="match status" value="1"/>
</dbReference>
<evidence type="ECO:0000256" key="3">
    <source>
        <dbReference type="ARBA" id="ARBA00022448"/>
    </source>
</evidence>
<keyword evidence="8 9" id="KW-0472">Membrane</keyword>
<evidence type="ECO:0000256" key="2">
    <source>
        <dbReference type="ARBA" id="ARBA00009261"/>
    </source>
</evidence>
<gene>
    <name evidence="10" type="ORF">DC083_09715</name>
</gene>
<name>A0A2U2AC99_9GAMM</name>
<feature type="transmembrane region" description="Helical" evidence="9">
    <location>
        <begin position="302"/>
        <end position="323"/>
    </location>
</feature>
<feature type="transmembrane region" description="Helical" evidence="9">
    <location>
        <begin position="368"/>
        <end position="389"/>
    </location>
</feature>
<dbReference type="RefSeq" id="WP_109190008.1">
    <property type="nucleotide sequence ID" value="NZ_BMYA01000007.1"/>
</dbReference>
<dbReference type="NCBIfam" id="TIGR00835">
    <property type="entry name" value="agcS"/>
    <property type="match status" value="1"/>
</dbReference>
<dbReference type="Gene3D" id="1.20.1740.10">
    <property type="entry name" value="Amino acid/polyamine transporter I"/>
    <property type="match status" value="1"/>
</dbReference>
<dbReference type="PANTHER" id="PTHR30330:SF14">
    <property type="entry name" value="SODIUM_AMINO ACID (ALANINE) SYMPORTER"/>
    <property type="match status" value="1"/>
</dbReference>
<keyword evidence="9" id="KW-0997">Cell inner membrane</keyword>
<keyword evidence="7 9" id="KW-1133">Transmembrane helix</keyword>
<dbReference type="Proteomes" id="UP000245020">
    <property type="component" value="Unassembled WGS sequence"/>
</dbReference>
<evidence type="ECO:0000256" key="8">
    <source>
        <dbReference type="ARBA" id="ARBA00023136"/>
    </source>
</evidence>
<feature type="transmembrane region" description="Helical" evidence="9">
    <location>
        <begin position="401"/>
        <end position="420"/>
    </location>
</feature>
<evidence type="ECO:0000256" key="5">
    <source>
        <dbReference type="ARBA" id="ARBA00022692"/>
    </source>
</evidence>
<accession>A0A2U2AC99</accession>
<proteinExistence type="inferred from homology"/>
<dbReference type="PANTHER" id="PTHR30330">
    <property type="entry name" value="AGSS FAMILY TRANSPORTER, SODIUM-ALANINE"/>
    <property type="match status" value="1"/>
</dbReference>
<dbReference type="FunFam" id="1.20.1740.10:FF:000004">
    <property type="entry name" value="Sodium:alanine symporter family protein"/>
    <property type="match status" value="1"/>
</dbReference>
<keyword evidence="5 9" id="KW-0812">Transmembrane</keyword>
<feature type="transmembrane region" description="Helical" evidence="9">
    <location>
        <begin position="214"/>
        <end position="237"/>
    </location>
</feature>
<dbReference type="GO" id="GO:0005283">
    <property type="term" value="F:amino acid:sodium symporter activity"/>
    <property type="evidence" value="ECO:0007669"/>
    <property type="project" value="InterPro"/>
</dbReference>
<keyword evidence="4" id="KW-1003">Cell membrane</keyword>
<feature type="transmembrane region" description="Helical" evidence="9">
    <location>
        <begin position="432"/>
        <end position="452"/>
    </location>
</feature>
<protein>
    <submittedName>
        <fullName evidence="10">Sodium:alanine symporter family protein</fullName>
    </submittedName>
</protein>
<comment type="caution">
    <text evidence="10">The sequence shown here is derived from an EMBL/GenBank/DDBJ whole genome shotgun (WGS) entry which is preliminary data.</text>
</comment>
<dbReference type="OrthoDB" id="9806926at2"/>
<feature type="transmembrane region" description="Helical" evidence="9">
    <location>
        <begin position="68"/>
        <end position="86"/>
    </location>
</feature>
<keyword evidence="11" id="KW-1185">Reference proteome</keyword>
<keyword evidence="3 9" id="KW-0813">Transport</keyword>
<feature type="transmembrane region" description="Helical" evidence="9">
    <location>
        <begin position="148"/>
        <end position="169"/>
    </location>
</feature>
<feature type="transmembrane region" description="Helical" evidence="9">
    <location>
        <begin position="12"/>
        <end position="33"/>
    </location>
</feature>
<evidence type="ECO:0000313" key="10">
    <source>
        <dbReference type="EMBL" id="PWD80292.1"/>
    </source>
</evidence>
<evidence type="ECO:0000256" key="4">
    <source>
        <dbReference type="ARBA" id="ARBA00022475"/>
    </source>
</evidence>
<dbReference type="EMBL" id="QEWQ01000009">
    <property type="protein sequence ID" value="PWD80292.1"/>
    <property type="molecule type" value="Genomic_DNA"/>
</dbReference>
<reference evidence="11" key="1">
    <citation type="submission" date="2018-05" db="EMBL/GenBank/DDBJ databases">
        <title>Ignatzschineria dubaiensis sp. nov., isolated from necrotic foot tissues of dromedaries (Camelus dromedarius) and associated maggots in Dubai, United Arab Emirates.</title>
        <authorList>
            <person name="Tsang C.C."/>
            <person name="Tang J.Y.M."/>
            <person name="Fong J.Y.H."/>
            <person name="Kinne J."/>
            <person name="Lee H.H."/>
            <person name="Joseph M."/>
            <person name="Jose S."/>
            <person name="Schuster R.K."/>
            <person name="Tang Y."/>
            <person name="Sivakumar S."/>
            <person name="Chen J.H.K."/>
            <person name="Teng J.L.L."/>
            <person name="Lau S.K.P."/>
            <person name="Wernery U."/>
            <person name="Woo P.C.Y."/>
        </authorList>
    </citation>
    <scope>NUCLEOTIDE SEQUENCE [LARGE SCALE GENOMIC DNA]</scope>
    <source>
        <strain evidence="11">KCTC 22644</strain>
    </source>
</reference>
<dbReference type="PRINTS" id="PR00175">
    <property type="entry name" value="NAALASMPORT"/>
</dbReference>
<dbReference type="AlphaFoldDB" id="A0A2U2AC99"/>
<dbReference type="GO" id="GO:0005886">
    <property type="term" value="C:plasma membrane"/>
    <property type="evidence" value="ECO:0007669"/>
    <property type="project" value="UniProtKB-SubCell"/>
</dbReference>
<dbReference type="InterPro" id="IPR001463">
    <property type="entry name" value="Na/Ala_symport"/>
</dbReference>
<sequence length="482" mass="51981">MSFESLLTAFQHILWDYLLVYLLCGIGIFYTLLLKGIQIRKFKTAFRALTSKFSLKGKSADKSGMSSFQAVSTAIAGQVGTGNLAGPATAIMAGGPGAIFWMWVSSFFGMATIYAEAILAQKYKTKDRTGQAVGGPAYYIEKGLGIKWLAVLFAILIILALGLIGNMVQSNSIASAFEKSLSIPTWVTGLFVAVLVAFLVIGGIKNIASFTEKIVPSMAFFYLIGAIIVLAMNYQFILPAFKAIFIAAFNPEAVLGGGAGIAIQQAMRLGIARGLFSNEAGMGSTPHAHAVAKVKTPEEQGYIAMMGVFVVGVIVTLTGLVIITSGLRGWEASGSANPSFLSFFDGQGTGITITQYAYEMIFGSVGGIFIAFSLLFFAFSTIIGWYYYAETNVRYLFKHKSAVPLFQILVVIGVFGASFIHVDIVWQLADLFNGLMVLPNITALLLLAPIVFMETMKCDWRVVPILGRLPIFRTKPVESEEG</sequence>
<feature type="transmembrane region" description="Helical" evidence="9">
    <location>
        <begin position="243"/>
        <end position="263"/>
    </location>
</feature>
<comment type="similarity">
    <text evidence="2 9">Belongs to the alanine or glycine:cation symporter (AGCS) (TC 2.A.25) family.</text>
</comment>
<evidence type="ECO:0000256" key="7">
    <source>
        <dbReference type="ARBA" id="ARBA00022989"/>
    </source>
</evidence>
<organism evidence="10 11">
    <name type="scientific">Ignatzschineria ureiclastica</name>
    <dbReference type="NCBI Taxonomy" id="472582"/>
    <lineage>
        <taxon>Bacteria</taxon>
        <taxon>Pseudomonadati</taxon>
        <taxon>Pseudomonadota</taxon>
        <taxon>Gammaproteobacteria</taxon>
        <taxon>Cardiobacteriales</taxon>
        <taxon>Ignatzschineriaceae</taxon>
        <taxon>Ignatzschineria</taxon>
    </lineage>
</organism>
<keyword evidence="6 9" id="KW-0769">Symport</keyword>
<evidence type="ECO:0000313" key="11">
    <source>
        <dbReference type="Proteomes" id="UP000245020"/>
    </source>
</evidence>
<evidence type="ECO:0000256" key="6">
    <source>
        <dbReference type="ARBA" id="ARBA00022847"/>
    </source>
</evidence>
<dbReference type="Pfam" id="PF01235">
    <property type="entry name" value="Na_Ala_symp"/>
    <property type="match status" value="1"/>
</dbReference>
<comment type="subcellular location">
    <subcellularLocation>
        <location evidence="9">Cell inner membrane</location>
        <topology evidence="9">Multi-pass membrane protein</topology>
    </subcellularLocation>
    <subcellularLocation>
        <location evidence="1">Cell membrane</location>
        <topology evidence="1">Multi-pass membrane protein</topology>
    </subcellularLocation>
</comment>
<feature type="transmembrane region" description="Helical" evidence="9">
    <location>
        <begin position="98"/>
        <end position="119"/>
    </location>
</feature>
<evidence type="ECO:0000256" key="1">
    <source>
        <dbReference type="ARBA" id="ARBA00004651"/>
    </source>
</evidence>